<evidence type="ECO:0000313" key="10">
    <source>
        <dbReference type="EMBL" id="PDH40729.1"/>
    </source>
</evidence>
<comment type="subcellular location">
    <subcellularLocation>
        <location evidence="2">Cell membrane</location>
        <topology evidence="2">Multi-pass membrane protein</topology>
    </subcellularLocation>
</comment>
<dbReference type="Pfam" id="PF03739">
    <property type="entry name" value="LptF_LptG"/>
    <property type="match status" value="1"/>
</dbReference>
<feature type="transmembrane region" description="Helical" evidence="9">
    <location>
        <begin position="285"/>
        <end position="304"/>
    </location>
</feature>
<organism evidence="10 11">
    <name type="scientific">OM182 bacterium MED-G24</name>
    <dbReference type="NCBI Taxonomy" id="1986255"/>
    <lineage>
        <taxon>Bacteria</taxon>
        <taxon>Pseudomonadati</taxon>
        <taxon>Pseudomonadota</taxon>
        <taxon>Gammaproteobacteria</taxon>
        <taxon>OMG group</taxon>
        <taxon>OM182 clade</taxon>
    </lineage>
</organism>
<proteinExistence type="inferred from homology"/>
<evidence type="ECO:0000313" key="11">
    <source>
        <dbReference type="Proteomes" id="UP000219327"/>
    </source>
</evidence>
<evidence type="ECO:0000256" key="5">
    <source>
        <dbReference type="ARBA" id="ARBA00022692"/>
    </source>
</evidence>
<keyword evidence="5 9" id="KW-0812">Transmembrane</keyword>
<feature type="transmembrane region" description="Helical" evidence="9">
    <location>
        <begin position="311"/>
        <end position="328"/>
    </location>
</feature>
<evidence type="ECO:0000256" key="3">
    <source>
        <dbReference type="ARBA" id="ARBA00007725"/>
    </source>
</evidence>
<comment type="subunit">
    <text evidence="8">Component of the lipopolysaccharide transport and assembly complex. The LptBFG transporter is composed of two ATP-binding proteins (LptB) and two transmembrane proteins (LptF and LptG).</text>
</comment>
<feature type="transmembrane region" description="Helical" evidence="9">
    <location>
        <begin position="340"/>
        <end position="360"/>
    </location>
</feature>
<evidence type="ECO:0000256" key="8">
    <source>
        <dbReference type="ARBA" id="ARBA00026081"/>
    </source>
</evidence>
<evidence type="ECO:0000256" key="4">
    <source>
        <dbReference type="ARBA" id="ARBA00022475"/>
    </source>
</evidence>
<dbReference type="PANTHER" id="PTHR33529:SF2">
    <property type="entry name" value="LIPOPOLYSACCHARIDE EXPORT SYSTEM PERMEASE PROTEIN LPTG"/>
    <property type="match status" value="1"/>
</dbReference>
<sequence length="366" mass="40816">MRQLDRYIAVTVGNTMLAAVLGLVGVLTIFTFIEQIEDVQGEYTMFKVVMFCLYSVPRIIYELIPFGALVGCLAGLGALASSSELLVMRAAGISTWRITWSAIIPVLVLAGVGLLVGEFVLPDLERTAHQNRMAAIGNQNKDAEIQGLWYREGNVYMHFDDVDDGGLVKGISQYEVDEDGNPVMTIFARTGTFRDDDSNDPYWLLERVSITRIVPPLTVDDLPRTEIKKLPSYRWDSQIEPDLLSMEILVQPERMSMAELNDKIDYMRRQGLSATKFELGFWTKIFQPIATIGLVVVAISFIFGPLRESGMGVRILIGLVIGFAFKFLQDLLAPASMVFGFHPVIAVLLPIVICFIVGYVSMRRTT</sequence>
<evidence type="ECO:0000256" key="7">
    <source>
        <dbReference type="ARBA" id="ARBA00023136"/>
    </source>
</evidence>
<dbReference type="GO" id="GO:0043190">
    <property type="term" value="C:ATP-binding cassette (ABC) transporter complex"/>
    <property type="evidence" value="ECO:0007669"/>
    <property type="project" value="InterPro"/>
</dbReference>
<protein>
    <submittedName>
        <fullName evidence="10">LPS export ABC transporter permease LptG</fullName>
    </submittedName>
</protein>
<dbReference type="GO" id="GO:0015920">
    <property type="term" value="P:lipopolysaccharide transport"/>
    <property type="evidence" value="ECO:0007669"/>
    <property type="project" value="TreeGrafter"/>
</dbReference>
<accession>A0A2A5WW61</accession>
<dbReference type="Proteomes" id="UP000219327">
    <property type="component" value="Unassembled WGS sequence"/>
</dbReference>
<keyword evidence="6 9" id="KW-1133">Transmembrane helix</keyword>
<comment type="caution">
    <text evidence="10">The sequence shown here is derived from an EMBL/GenBank/DDBJ whole genome shotgun (WGS) entry which is preliminary data.</text>
</comment>
<evidence type="ECO:0000256" key="9">
    <source>
        <dbReference type="SAM" id="Phobius"/>
    </source>
</evidence>
<dbReference type="PANTHER" id="PTHR33529">
    <property type="entry name" value="SLR0882 PROTEIN-RELATED"/>
    <property type="match status" value="1"/>
</dbReference>
<feature type="transmembrane region" description="Helical" evidence="9">
    <location>
        <begin position="63"/>
        <end position="86"/>
    </location>
</feature>
<comment type="similarity">
    <text evidence="3">Belongs to the LptF/LptG family.</text>
</comment>
<dbReference type="InterPro" id="IPR005495">
    <property type="entry name" value="LptG/LptF_permease"/>
</dbReference>
<evidence type="ECO:0000256" key="2">
    <source>
        <dbReference type="ARBA" id="ARBA00004651"/>
    </source>
</evidence>
<dbReference type="EMBL" id="NTKD01000009">
    <property type="protein sequence ID" value="PDH40729.1"/>
    <property type="molecule type" value="Genomic_DNA"/>
</dbReference>
<feature type="transmembrane region" description="Helical" evidence="9">
    <location>
        <begin position="98"/>
        <end position="116"/>
    </location>
</feature>
<feature type="transmembrane region" description="Helical" evidence="9">
    <location>
        <begin position="7"/>
        <end position="33"/>
    </location>
</feature>
<gene>
    <name evidence="10" type="primary">lptG</name>
    <name evidence="10" type="ORF">CNE99_03125</name>
</gene>
<dbReference type="InterPro" id="IPR030923">
    <property type="entry name" value="LptG"/>
</dbReference>
<evidence type="ECO:0000256" key="6">
    <source>
        <dbReference type="ARBA" id="ARBA00022989"/>
    </source>
</evidence>
<dbReference type="GO" id="GO:0055085">
    <property type="term" value="P:transmembrane transport"/>
    <property type="evidence" value="ECO:0007669"/>
    <property type="project" value="InterPro"/>
</dbReference>
<evidence type="ECO:0000256" key="1">
    <source>
        <dbReference type="ARBA" id="ARBA00002265"/>
    </source>
</evidence>
<name>A0A2A5WW61_9GAMM</name>
<reference evidence="10 11" key="1">
    <citation type="submission" date="2017-08" db="EMBL/GenBank/DDBJ databases">
        <title>Fine stratification of microbial communities through a metagenomic profile of the photic zone.</title>
        <authorList>
            <person name="Haro-Moreno J.M."/>
            <person name="Lopez-Perez M."/>
            <person name="De La Torre J."/>
            <person name="Picazo A."/>
            <person name="Camacho A."/>
            <person name="Rodriguez-Valera F."/>
        </authorList>
    </citation>
    <scope>NUCLEOTIDE SEQUENCE [LARGE SCALE GENOMIC DNA]</scope>
    <source>
        <strain evidence="10">MED-G24</strain>
    </source>
</reference>
<dbReference type="AlphaFoldDB" id="A0A2A5WW61"/>
<keyword evidence="7 9" id="KW-0472">Membrane</keyword>
<dbReference type="NCBIfam" id="TIGR04408">
    <property type="entry name" value="LptG_lptG"/>
    <property type="match status" value="1"/>
</dbReference>
<keyword evidence="4" id="KW-1003">Cell membrane</keyword>
<comment type="function">
    <text evidence="1">Part of the ABC transporter complex LptBFG involved in the translocation of lipopolysaccharide (LPS) from the inner membrane to the outer membrane.</text>
</comment>